<evidence type="ECO:0000313" key="4">
    <source>
        <dbReference type="Proteomes" id="UP000317951"/>
    </source>
</evidence>
<dbReference type="AlphaFoldDB" id="A0A5C5QNU3"/>
<reference evidence="1 3" key="1">
    <citation type="submission" date="2016-10" db="EMBL/GenBank/DDBJ databases">
        <authorList>
            <person name="Varghese N."/>
            <person name="Submissions S."/>
        </authorList>
    </citation>
    <scope>NUCLEOTIDE SEQUENCE [LARGE SCALE GENOMIC DNA]</scope>
    <source>
        <strain evidence="1 3">DSM 17835</strain>
    </source>
</reference>
<dbReference type="InterPro" id="IPR036390">
    <property type="entry name" value="WH_DNA-bd_sf"/>
</dbReference>
<dbReference type="Proteomes" id="UP000182858">
    <property type="component" value="Chromosome I"/>
</dbReference>
<dbReference type="SUPFAM" id="SSF46785">
    <property type="entry name" value="Winged helix' DNA-binding domain"/>
    <property type="match status" value="1"/>
</dbReference>
<name>A0A5C5QNU3_9PSED</name>
<dbReference type="EMBL" id="VFET01000001">
    <property type="protein sequence ID" value="TWS07242.1"/>
    <property type="molecule type" value="Genomic_DNA"/>
</dbReference>
<dbReference type="Proteomes" id="UP000317951">
    <property type="component" value="Unassembled WGS sequence"/>
</dbReference>
<dbReference type="GeneID" id="78553220"/>
<dbReference type="RefSeq" id="WP_010562742.1">
    <property type="nucleotide sequence ID" value="NZ_CP091043.1"/>
</dbReference>
<evidence type="ECO:0000313" key="2">
    <source>
        <dbReference type="EMBL" id="TWS07242.1"/>
    </source>
</evidence>
<keyword evidence="3" id="KW-1185">Reference proteome</keyword>
<evidence type="ECO:0000313" key="1">
    <source>
        <dbReference type="EMBL" id="SDF02326.1"/>
    </source>
</evidence>
<reference evidence="2 4" key="2">
    <citation type="submission" date="2019-06" db="EMBL/GenBank/DDBJ databases">
        <title>Pseudomonas bimorpha sp. nov. isolated from bovine raw milk and skim milk concentrate.</title>
        <authorList>
            <person name="Hofmann K."/>
            <person name="Huptas C."/>
            <person name="Doll E."/>
            <person name="Scherer S."/>
            <person name="Wenning M."/>
        </authorList>
    </citation>
    <scope>NUCLEOTIDE SEQUENCE [LARGE SCALE GENOMIC DNA]</scope>
    <source>
        <strain evidence="2 4">DSM 17835</strain>
    </source>
</reference>
<evidence type="ECO:0000313" key="3">
    <source>
        <dbReference type="Proteomes" id="UP000182858"/>
    </source>
</evidence>
<sequence>MYNPPVPKDGHSPAADAPFGNDALAFGNTPEQQGNQRIRHLLKCFGLRTSLIRLKVIDALLTAADKQRSLGVRGVHSHLLELGIPLSFLSVREVLKRLCSEGVIILNADKSYSLHEEAAKVLDGRARVDLIT</sequence>
<protein>
    <submittedName>
        <fullName evidence="2">Fe2+ zn2+ uptake regulation protein</fullName>
    </submittedName>
</protein>
<dbReference type="EMBL" id="LT629689">
    <property type="protein sequence ID" value="SDF02326.1"/>
    <property type="molecule type" value="Genomic_DNA"/>
</dbReference>
<dbReference type="OrthoDB" id="7013169at2"/>
<gene>
    <name evidence="2" type="ORF">FIV36_00360</name>
    <name evidence="1" type="ORF">SAMN05216591_1733</name>
</gene>
<proteinExistence type="predicted"/>
<accession>A0A5C5QNU3</accession>
<organism evidence="2 4">
    <name type="scientific">Pseudomonas extremaustralis</name>
    <dbReference type="NCBI Taxonomy" id="359110"/>
    <lineage>
        <taxon>Bacteria</taxon>
        <taxon>Pseudomonadati</taxon>
        <taxon>Pseudomonadota</taxon>
        <taxon>Gammaproteobacteria</taxon>
        <taxon>Pseudomonadales</taxon>
        <taxon>Pseudomonadaceae</taxon>
        <taxon>Pseudomonas</taxon>
    </lineage>
</organism>